<protein>
    <submittedName>
        <fullName evidence="2">Chemotaxis protein CheW</fullName>
    </submittedName>
</protein>
<reference evidence="2" key="1">
    <citation type="journal article" date="2021" name="PeerJ">
        <title>Extensive microbial diversity within the chicken gut microbiome revealed by metagenomics and culture.</title>
        <authorList>
            <person name="Gilroy R."/>
            <person name="Ravi A."/>
            <person name="Getino M."/>
            <person name="Pursley I."/>
            <person name="Horton D.L."/>
            <person name="Alikhan N.F."/>
            <person name="Baker D."/>
            <person name="Gharbi K."/>
            <person name="Hall N."/>
            <person name="Watson M."/>
            <person name="Adriaenssens E.M."/>
            <person name="Foster-Nyarko E."/>
            <person name="Jarju S."/>
            <person name="Secka A."/>
            <person name="Antonio M."/>
            <person name="Oren A."/>
            <person name="Chaudhuri R.R."/>
            <person name="La Ragione R."/>
            <person name="Hildebrand F."/>
            <person name="Pallen M.J."/>
        </authorList>
    </citation>
    <scope>NUCLEOTIDE SEQUENCE</scope>
    <source>
        <strain evidence="2">ChiW4-1371</strain>
    </source>
</reference>
<dbReference type="InterPro" id="IPR039315">
    <property type="entry name" value="CheW"/>
</dbReference>
<evidence type="ECO:0000313" key="3">
    <source>
        <dbReference type="Proteomes" id="UP000824176"/>
    </source>
</evidence>
<dbReference type="PANTHER" id="PTHR22617:SF23">
    <property type="entry name" value="CHEMOTAXIS PROTEIN CHEW"/>
    <property type="match status" value="1"/>
</dbReference>
<organism evidence="2 3">
    <name type="scientific">Candidatus Mucispirillum faecigallinarum</name>
    <dbReference type="NCBI Taxonomy" id="2838699"/>
    <lineage>
        <taxon>Bacteria</taxon>
        <taxon>Pseudomonadati</taxon>
        <taxon>Deferribacterota</taxon>
        <taxon>Deferribacteres</taxon>
        <taxon>Deferribacterales</taxon>
        <taxon>Mucispirillaceae</taxon>
        <taxon>Mucispirillum</taxon>
    </lineage>
</organism>
<feature type="domain" description="CheW-like" evidence="1">
    <location>
        <begin position="4"/>
        <end position="143"/>
    </location>
</feature>
<dbReference type="GO" id="GO:0005829">
    <property type="term" value="C:cytosol"/>
    <property type="evidence" value="ECO:0007669"/>
    <property type="project" value="TreeGrafter"/>
</dbReference>
<dbReference type="PROSITE" id="PS50851">
    <property type="entry name" value="CHEW"/>
    <property type="match status" value="1"/>
</dbReference>
<dbReference type="InterPro" id="IPR002545">
    <property type="entry name" value="CheW-lke_dom"/>
</dbReference>
<dbReference type="AlphaFoldDB" id="A0A9D2GSF0"/>
<dbReference type="Gene3D" id="2.30.30.40">
    <property type="entry name" value="SH3 Domains"/>
    <property type="match status" value="1"/>
</dbReference>
<comment type="caution">
    <text evidence="2">The sequence shown here is derived from an EMBL/GenBank/DDBJ whole genome shotgun (WGS) entry which is preliminary data.</text>
</comment>
<dbReference type="InterPro" id="IPR036061">
    <property type="entry name" value="CheW-like_dom_sf"/>
</dbReference>
<proteinExistence type="predicted"/>
<dbReference type="GO" id="GO:0006935">
    <property type="term" value="P:chemotaxis"/>
    <property type="evidence" value="ECO:0007669"/>
    <property type="project" value="InterPro"/>
</dbReference>
<evidence type="ECO:0000313" key="2">
    <source>
        <dbReference type="EMBL" id="HIZ89193.1"/>
    </source>
</evidence>
<dbReference type="CDD" id="cd00732">
    <property type="entry name" value="CheW"/>
    <property type="match status" value="1"/>
</dbReference>
<dbReference type="GO" id="GO:0007165">
    <property type="term" value="P:signal transduction"/>
    <property type="evidence" value="ECO:0007669"/>
    <property type="project" value="InterPro"/>
</dbReference>
<accession>A0A9D2GSF0</accession>
<dbReference type="EMBL" id="DXAQ01000071">
    <property type="protein sequence ID" value="HIZ89193.1"/>
    <property type="molecule type" value="Genomic_DNA"/>
</dbReference>
<dbReference type="Proteomes" id="UP000824176">
    <property type="component" value="Unassembled WGS sequence"/>
</dbReference>
<dbReference type="PANTHER" id="PTHR22617">
    <property type="entry name" value="CHEMOTAXIS SENSOR HISTIDINE KINASE-RELATED"/>
    <property type="match status" value="1"/>
</dbReference>
<dbReference type="Gene3D" id="2.40.50.180">
    <property type="entry name" value="CheA-289, Domain 4"/>
    <property type="match status" value="1"/>
</dbReference>
<name>A0A9D2GSF0_9BACT</name>
<dbReference type="SMART" id="SM00260">
    <property type="entry name" value="CheW"/>
    <property type="match status" value="1"/>
</dbReference>
<gene>
    <name evidence="2" type="ORF">H9804_04550</name>
</gene>
<dbReference type="SUPFAM" id="SSF50341">
    <property type="entry name" value="CheW-like"/>
    <property type="match status" value="1"/>
</dbReference>
<sequence length="150" mass="16867">MAELRQFVGFMLAQEHYGIDIMAVEEIIRMVDITPVPRAPVFVEGIINMRGRVIPIVDLRKKLNVRVSENNESTRIVVVCIQNRRIGLIVDKVEEVIRIEVDAIDKAPGTSPTIDNYVSGVARTSKCMVIILDIFKVFSIQEQMALDSLA</sequence>
<dbReference type="Pfam" id="PF01584">
    <property type="entry name" value="CheW"/>
    <property type="match status" value="1"/>
</dbReference>
<reference evidence="2" key="2">
    <citation type="submission" date="2021-04" db="EMBL/GenBank/DDBJ databases">
        <authorList>
            <person name="Gilroy R."/>
        </authorList>
    </citation>
    <scope>NUCLEOTIDE SEQUENCE</scope>
    <source>
        <strain evidence="2">ChiW4-1371</strain>
    </source>
</reference>
<evidence type="ECO:0000259" key="1">
    <source>
        <dbReference type="PROSITE" id="PS50851"/>
    </source>
</evidence>